<dbReference type="STRING" id="879212.DespoDRAFT_01230"/>
<evidence type="ECO:0000256" key="1">
    <source>
        <dbReference type="SAM" id="SignalP"/>
    </source>
</evidence>
<dbReference type="InterPro" id="IPR009989">
    <property type="entry name" value="TrbM"/>
</dbReference>
<organism evidence="2 3">
    <name type="scientific">Desulfobacter postgatei 2ac9</name>
    <dbReference type="NCBI Taxonomy" id="879212"/>
    <lineage>
        <taxon>Bacteria</taxon>
        <taxon>Pseudomonadati</taxon>
        <taxon>Thermodesulfobacteriota</taxon>
        <taxon>Desulfobacteria</taxon>
        <taxon>Desulfobacterales</taxon>
        <taxon>Desulfobacteraceae</taxon>
        <taxon>Desulfobacter</taxon>
    </lineage>
</organism>
<gene>
    <name evidence="2" type="ORF">DespoDRAFT_01230</name>
</gene>
<reference evidence="2 3" key="2">
    <citation type="submission" date="2012-02" db="EMBL/GenBank/DDBJ databases">
        <title>Improved High-Quality Draft sequence of Desulfobacter postgatei 2ac9.</title>
        <authorList>
            <consortium name="US DOE Joint Genome Institute"/>
            <person name="Lucas S."/>
            <person name="Han J."/>
            <person name="Lapidus A."/>
            <person name="Cheng J.-F."/>
            <person name="Goodwin L."/>
            <person name="Pitluck S."/>
            <person name="Peters L."/>
            <person name="Ovchinnikova G."/>
            <person name="Held B."/>
            <person name="Detter J.C."/>
            <person name="Han C."/>
            <person name="Tapia R."/>
            <person name="Land M."/>
            <person name="Hauser L."/>
            <person name="Kyrpides N."/>
            <person name="Ivanova N."/>
            <person name="Pagani I."/>
            <person name="Orellana R."/>
            <person name="Lovley D."/>
            <person name="Woyke T."/>
        </authorList>
    </citation>
    <scope>NUCLEOTIDE SEQUENCE [LARGE SCALE GENOMIC DNA]</scope>
    <source>
        <strain evidence="2 3">2ac9</strain>
    </source>
</reference>
<dbReference type="Proteomes" id="UP000005778">
    <property type="component" value="Chromosome"/>
</dbReference>
<dbReference type="EMBL" id="CM001488">
    <property type="protein sequence ID" value="EIM63194.1"/>
    <property type="molecule type" value="Genomic_DNA"/>
</dbReference>
<name>I5B131_9BACT</name>
<accession>I5B131</accession>
<reference evidence="2 3" key="1">
    <citation type="submission" date="2011-09" db="EMBL/GenBank/DDBJ databases">
        <authorList>
            <consortium name="US DOE Joint Genome Institute (JGI-PGF)"/>
            <person name="Lucas S."/>
            <person name="Han J."/>
            <person name="Lapidus A."/>
            <person name="Cheng J.-F."/>
            <person name="Goodwin L."/>
            <person name="Pitluck S."/>
            <person name="Peters L."/>
            <person name="Land M.L."/>
            <person name="Hauser L."/>
            <person name="Orellana R."/>
            <person name="Lovley D."/>
            <person name="Woyke T.J."/>
        </authorList>
    </citation>
    <scope>NUCLEOTIDE SEQUENCE [LARGE SCALE GENOMIC DNA]</scope>
    <source>
        <strain evidence="2 3">2ac9</strain>
    </source>
</reference>
<proteinExistence type="predicted"/>
<sequence>MKSLKITIIFLLAVVSIQGSAQAELSNIQTLACESILCLSSAVQPSECNPALNYFYGIKGDKISETLDLRRAFLNKCPDSSAQGMPSLINAIVNYSSPFCTLERLNHNLVEVRILVKHGRFRYNAKTIKVVNPELPAACRNYYNALINHEYTAYSQLSYVGTDLGYKKEDDDGNEFYVIYADSTSEQNQIAAALSDNHWEWY</sequence>
<dbReference type="AlphaFoldDB" id="I5B131"/>
<dbReference type="Pfam" id="PF07424">
    <property type="entry name" value="TrbM"/>
    <property type="match status" value="1"/>
</dbReference>
<dbReference type="OrthoDB" id="9784009at2"/>
<dbReference type="eggNOG" id="ENOG5032UGF">
    <property type="taxonomic scope" value="Bacteria"/>
</dbReference>
<keyword evidence="3" id="KW-1185">Reference proteome</keyword>
<protein>
    <submittedName>
        <fullName evidence="2">TrbM</fullName>
    </submittedName>
</protein>
<keyword evidence="1" id="KW-0732">Signal</keyword>
<dbReference type="RefSeq" id="WP_004072233.1">
    <property type="nucleotide sequence ID" value="NZ_CM001488.1"/>
</dbReference>
<feature type="chain" id="PRO_5003699598" evidence="1">
    <location>
        <begin position="24"/>
        <end position="202"/>
    </location>
</feature>
<dbReference type="HOGENOM" id="CLU_100129_0_0_7"/>
<evidence type="ECO:0000313" key="2">
    <source>
        <dbReference type="EMBL" id="EIM63194.1"/>
    </source>
</evidence>
<feature type="signal peptide" evidence="1">
    <location>
        <begin position="1"/>
        <end position="23"/>
    </location>
</feature>
<evidence type="ECO:0000313" key="3">
    <source>
        <dbReference type="Proteomes" id="UP000005778"/>
    </source>
</evidence>